<evidence type="ECO:0000313" key="1">
    <source>
        <dbReference type="EMBL" id="KAI8555256.1"/>
    </source>
</evidence>
<protein>
    <submittedName>
        <fullName evidence="1">Uncharacterized protein</fullName>
    </submittedName>
</protein>
<comment type="caution">
    <text evidence="1">The sequence shown here is derived from an EMBL/GenBank/DDBJ whole genome shotgun (WGS) entry which is preliminary data.</text>
</comment>
<organism evidence="1 2">
    <name type="scientific">Rhododendron molle</name>
    <name type="common">Chinese azalea</name>
    <name type="synonym">Azalea mollis</name>
    <dbReference type="NCBI Taxonomy" id="49168"/>
    <lineage>
        <taxon>Eukaryota</taxon>
        <taxon>Viridiplantae</taxon>
        <taxon>Streptophyta</taxon>
        <taxon>Embryophyta</taxon>
        <taxon>Tracheophyta</taxon>
        <taxon>Spermatophyta</taxon>
        <taxon>Magnoliopsida</taxon>
        <taxon>eudicotyledons</taxon>
        <taxon>Gunneridae</taxon>
        <taxon>Pentapetalae</taxon>
        <taxon>asterids</taxon>
        <taxon>Ericales</taxon>
        <taxon>Ericaceae</taxon>
        <taxon>Ericoideae</taxon>
        <taxon>Rhodoreae</taxon>
        <taxon>Rhododendron</taxon>
    </lineage>
</organism>
<sequence length="79" mass="8818">MLQGKFSAKASLDVIITDCLNLASFLNSCSFKFISQTYNRVAHVLAKYALSIVHPTTLQGDFLTWASREATLHVLIMQQ</sequence>
<gene>
    <name evidence="1" type="ORF">RHMOL_Rhmol05G0160600</name>
</gene>
<accession>A0ACC0NQJ1</accession>
<dbReference type="EMBL" id="CM046392">
    <property type="protein sequence ID" value="KAI8555256.1"/>
    <property type="molecule type" value="Genomic_DNA"/>
</dbReference>
<keyword evidence="2" id="KW-1185">Reference proteome</keyword>
<dbReference type="Proteomes" id="UP001062846">
    <property type="component" value="Chromosome 5"/>
</dbReference>
<proteinExistence type="predicted"/>
<name>A0ACC0NQJ1_RHOML</name>
<reference evidence="1" key="1">
    <citation type="submission" date="2022-02" db="EMBL/GenBank/DDBJ databases">
        <title>Plant Genome Project.</title>
        <authorList>
            <person name="Zhang R.-G."/>
        </authorList>
    </citation>
    <scope>NUCLEOTIDE SEQUENCE</scope>
    <source>
        <strain evidence="1">AT1</strain>
    </source>
</reference>
<evidence type="ECO:0000313" key="2">
    <source>
        <dbReference type="Proteomes" id="UP001062846"/>
    </source>
</evidence>